<feature type="non-terminal residue" evidence="1">
    <location>
        <position position="324"/>
    </location>
</feature>
<proteinExistence type="predicted"/>
<dbReference type="Pfam" id="PF14871">
    <property type="entry name" value="GHL6"/>
    <property type="match status" value="1"/>
</dbReference>
<evidence type="ECO:0000313" key="1">
    <source>
        <dbReference type="EMBL" id="PIE34415.1"/>
    </source>
</evidence>
<dbReference type="Proteomes" id="UP000230821">
    <property type="component" value="Unassembled WGS sequence"/>
</dbReference>
<dbReference type="EMBL" id="PDSK01000089">
    <property type="protein sequence ID" value="PIE34415.1"/>
    <property type="molecule type" value="Genomic_DNA"/>
</dbReference>
<dbReference type="Gene3D" id="3.20.20.80">
    <property type="entry name" value="Glycosidases"/>
    <property type="match status" value="1"/>
</dbReference>
<dbReference type="InterPro" id="IPR017853">
    <property type="entry name" value="GH"/>
</dbReference>
<evidence type="ECO:0000313" key="2">
    <source>
        <dbReference type="Proteomes" id="UP000230821"/>
    </source>
</evidence>
<organism evidence="1 2">
    <name type="scientific">candidate division KSB3 bacterium</name>
    <dbReference type="NCBI Taxonomy" id="2044937"/>
    <lineage>
        <taxon>Bacteria</taxon>
        <taxon>candidate division KSB3</taxon>
    </lineage>
</organism>
<name>A0A2G6KFJ6_9BACT</name>
<dbReference type="SUPFAM" id="SSF51445">
    <property type="entry name" value="(Trans)glycosidases"/>
    <property type="match status" value="1"/>
</dbReference>
<dbReference type="InterPro" id="IPR028212">
    <property type="entry name" value="GHL6"/>
</dbReference>
<dbReference type="AlphaFoldDB" id="A0A2G6KFJ6"/>
<accession>A0A2G6KFJ6</accession>
<protein>
    <submittedName>
        <fullName evidence="1">Beta-galactosidase</fullName>
    </submittedName>
</protein>
<gene>
    <name evidence="1" type="ORF">CSA56_07705</name>
</gene>
<reference evidence="1 2" key="1">
    <citation type="submission" date="2017-10" db="EMBL/GenBank/DDBJ databases">
        <title>Novel microbial diversity and functional potential in the marine mammal oral microbiome.</title>
        <authorList>
            <person name="Dudek N.K."/>
            <person name="Sun C.L."/>
            <person name="Burstein D."/>
            <person name="Kantor R.S."/>
            <person name="Aliaga Goltsman D.S."/>
            <person name="Bik E.M."/>
            <person name="Thomas B.C."/>
            <person name="Banfield J.F."/>
            <person name="Relman D.A."/>
        </authorList>
    </citation>
    <scope>NUCLEOTIDE SEQUENCE [LARGE SCALE GENOMIC DNA]</scope>
    <source>
        <strain evidence="1">DOLJORAL78_47_16</strain>
    </source>
</reference>
<sequence length="324" mass="37048">MQIASRQVHLDFHTSEHLPSVGRLFERQQFQQALKRGHLNSITVFAKCHHSWSYYPTKIGKAHPTLEIDLLGNQIEACHEIGVRAPIYFTVGWSANDAETHPEWCVRQKDGSIHTTGWDADAQPNDRRPIVSWKFMCPTGDYLDLIVKQTQEICECYPVDGFFYDITNGPPCYCETCRRGMEAEQIDLDDIKQVIAYNDRKWKHFFSECQQTIQRQHPEATLFFNGTTLVYADKHNRDCSSGSHEYNTHHELEDLPTTWAGYDKLPLRAKFFHGTGKALLGMSGKFHTTWGEFGGFKHPDAIRYEAASMLAFGAGCSFGDQLHP</sequence>
<comment type="caution">
    <text evidence="1">The sequence shown here is derived from an EMBL/GenBank/DDBJ whole genome shotgun (WGS) entry which is preliminary data.</text>
</comment>